<dbReference type="AlphaFoldDB" id="A0A7Y9IBU8"/>
<dbReference type="Gene3D" id="3.40.50.2000">
    <property type="entry name" value="Glycogen Phosphorylase B"/>
    <property type="match status" value="2"/>
</dbReference>
<dbReference type="Proteomes" id="UP000569914">
    <property type="component" value="Unassembled WGS sequence"/>
</dbReference>
<keyword evidence="6" id="KW-1185">Reference proteome</keyword>
<sequence length="399" mass="43644">MKILLGADTYPPNVNGASTFTHTLANGLAARGHEVHVVCPSVDGPPTTRVVDGVTEHRIRSYRYPLHESLRICTPWQALPAIDRLIRDLQPEVVHSQSHMLVGRGVLRWAARQGVPSIATNHFMPGNVLGYLPLPKALYGPVSRWCWNDLGRVFSRADAITAPTPLAVQVMQDNTVITGARAISCGIETDKYWRATQAAAAPMTPTILFVGRLDAEKHVDQLIKAVARFPLDRPVRLEIVGNGDRRASLESLAGRLGLGDRVRFLGFVDDDELLRAYGRASVFCMPGVSELQSIVTLEAMSAGKPVVAADAVALPHLVHPGENGWLFTPGNIDELSDRLLSLIADPALRRRMGAASRKIVEKHSIGATLDAFEGLYRQVQPSGRLVSLKKHRRFSRRAA</sequence>
<protein>
    <submittedName>
        <fullName evidence="5">Glycosyltransferase involved in cell wall biosynthesis</fullName>
    </submittedName>
</protein>
<accession>A0A7Y9IBU8</accession>
<proteinExistence type="predicted"/>
<dbReference type="InterPro" id="IPR001296">
    <property type="entry name" value="Glyco_trans_1"/>
</dbReference>
<dbReference type="EMBL" id="JACCBU010000001">
    <property type="protein sequence ID" value="NYE74043.1"/>
    <property type="molecule type" value="Genomic_DNA"/>
</dbReference>
<evidence type="ECO:0000313" key="5">
    <source>
        <dbReference type="EMBL" id="NYE74043.1"/>
    </source>
</evidence>
<evidence type="ECO:0000256" key="1">
    <source>
        <dbReference type="ARBA" id="ARBA00022676"/>
    </source>
</evidence>
<gene>
    <name evidence="5" type="ORF">BKA15_005372</name>
</gene>
<comment type="caution">
    <text evidence="5">The sequence shown here is derived from an EMBL/GenBank/DDBJ whole genome shotgun (WGS) entry which is preliminary data.</text>
</comment>
<evidence type="ECO:0000259" key="3">
    <source>
        <dbReference type="Pfam" id="PF00534"/>
    </source>
</evidence>
<keyword evidence="2 5" id="KW-0808">Transferase</keyword>
<dbReference type="PANTHER" id="PTHR45947">
    <property type="entry name" value="SULFOQUINOVOSYL TRANSFERASE SQD2"/>
    <property type="match status" value="1"/>
</dbReference>
<dbReference type="PANTHER" id="PTHR45947:SF3">
    <property type="entry name" value="SULFOQUINOVOSYL TRANSFERASE SQD2"/>
    <property type="match status" value="1"/>
</dbReference>
<dbReference type="RefSeq" id="WP_179756054.1">
    <property type="nucleotide sequence ID" value="NZ_JACCBU010000001.1"/>
</dbReference>
<evidence type="ECO:0000313" key="6">
    <source>
        <dbReference type="Proteomes" id="UP000569914"/>
    </source>
</evidence>
<dbReference type="GO" id="GO:1901137">
    <property type="term" value="P:carbohydrate derivative biosynthetic process"/>
    <property type="evidence" value="ECO:0007669"/>
    <property type="project" value="UniProtKB-ARBA"/>
</dbReference>
<organism evidence="5 6">
    <name type="scientific">Microlunatus parietis</name>
    <dbReference type="NCBI Taxonomy" id="682979"/>
    <lineage>
        <taxon>Bacteria</taxon>
        <taxon>Bacillati</taxon>
        <taxon>Actinomycetota</taxon>
        <taxon>Actinomycetes</taxon>
        <taxon>Propionibacteriales</taxon>
        <taxon>Propionibacteriaceae</taxon>
        <taxon>Microlunatus</taxon>
    </lineage>
</organism>
<feature type="domain" description="Glycosyl transferase family 1" evidence="3">
    <location>
        <begin position="202"/>
        <end position="358"/>
    </location>
</feature>
<dbReference type="Pfam" id="PF00534">
    <property type="entry name" value="Glycos_transf_1"/>
    <property type="match status" value="1"/>
</dbReference>
<evidence type="ECO:0000259" key="4">
    <source>
        <dbReference type="Pfam" id="PF13439"/>
    </source>
</evidence>
<dbReference type="InterPro" id="IPR028098">
    <property type="entry name" value="Glyco_trans_4-like_N"/>
</dbReference>
<evidence type="ECO:0000256" key="2">
    <source>
        <dbReference type="ARBA" id="ARBA00022679"/>
    </source>
</evidence>
<reference evidence="5 6" key="1">
    <citation type="submission" date="2020-07" db="EMBL/GenBank/DDBJ databases">
        <title>Sequencing the genomes of 1000 actinobacteria strains.</title>
        <authorList>
            <person name="Klenk H.-P."/>
        </authorList>
    </citation>
    <scope>NUCLEOTIDE SEQUENCE [LARGE SCALE GENOMIC DNA]</scope>
    <source>
        <strain evidence="5 6">DSM 22083</strain>
    </source>
</reference>
<dbReference type="InterPro" id="IPR050194">
    <property type="entry name" value="Glycosyltransferase_grp1"/>
</dbReference>
<feature type="domain" description="Glycosyltransferase subfamily 4-like N-terminal" evidence="4">
    <location>
        <begin position="14"/>
        <end position="190"/>
    </location>
</feature>
<keyword evidence="1" id="KW-0328">Glycosyltransferase</keyword>
<dbReference type="SUPFAM" id="SSF53756">
    <property type="entry name" value="UDP-Glycosyltransferase/glycogen phosphorylase"/>
    <property type="match status" value="1"/>
</dbReference>
<name>A0A7Y9IBU8_9ACTN</name>
<dbReference type="GO" id="GO:0016758">
    <property type="term" value="F:hexosyltransferase activity"/>
    <property type="evidence" value="ECO:0007669"/>
    <property type="project" value="TreeGrafter"/>
</dbReference>
<dbReference type="Pfam" id="PF13439">
    <property type="entry name" value="Glyco_transf_4"/>
    <property type="match status" value="1"/>
</dbReference>